<proteinExistence type="predicted"/>
<accession>A0ABQ6LKW1</accession>
<dbReference type="InterPro" id="IPR008869">
    <property type="entry name" value="MlaC/ttg2D"/>
</dbReference>
<feature type="chain" id="PRO_5047125896" description="ABC transporter substrate-binding protein" evidence="1">
    <location>
        <begin position="26"/>
        <end position="200"/>
    </location>
</feature>
<dbReference type="InterPro" id="IPR042245">
    <property type="entry name" value="Tgt2/MlaC_sf"/>
</dbReference>
<gene>
    <name evidence="2" type="ORF">LNKW23_05120</name>
</gene>
<keyword evidence="1" id="KW-0732">Signal</keyword>
<dbReference type="EMBL" id="BSYI01000003">
    <property type="protein sequence ID" value="GMG81299.1"/>
    <property type="molecule type" value="Genomic_DNA"/>
</dbReference>
<name>A0ABQ6LKW1_9RHOB</name>
<dbReference type="Pfam" id="PF05494">
    <property type="entry name" value="MlaC"/>
    <property type="match status" value="1"/>
</dbReference>
<comment type="caution">
    <text evidence="2">The sequence shown here is derived from an EMBL/GenBank/DDBJ whole genome shotgun (WGS) entry which is preliminary data.</text>
</comment>
<protein>
    <recommendedName>
        <fullName evidence="4">ABC transporter substrate-binding protein</fullName>
    </recommendedName>
</protein>
<dbReference type="Gene3D" id="3.10.450.710">
    <property type="entry name" value="Tgt2/MlaC"/>
    <property type="match status" value="1"/>
</dbReference>
<evidence type="ECO:0000256" key="1">
    <source>
        <dbReference type="SAM" id="SignalP"/>
    </source>
</evidence>
<evidence type="ECO:0000313" key="3">
    <source>
        <dbReference type="Proteomes" id="UP001239909"/>
    </source>
</evidence>
<reference evidence="2 3" key="1">
    <citation type="submission" date="2023-04" db="EMBL/GenBank/DDBJ databases">
        <title>Marinoamorphus aggregata gen. nov., sp. Nov., isolate from tissue of brittle star Ophioplocus japonicus.</title>
        <authorList>
            <person name="Kawano K."/>
            <person name="Sawayama S."/>
            <person name="Nakagawa S."/>
        </authorList>
    </citation>
    <scope>NUCLEOTIDE SEQUENCE [LARGE SCALE GENOMIC DNA]</scope>
    <source>
        <strain evidence="2 3">NKW23</strain>
    </source>
</reference>
<organism evidence="2 3">
    <name type="scientific">Paralimibaculum aggregatum</name>
    <dbReference type="NCBI Taxonomy" id="3036245"/>
    <lineage>
        <taxon>Bacteria</taxon>
        <taxon>Pseudomonadati</taxon>
        <taxon>Pseudomonadota</taxon>
        <taxon>Alphaproteobacteria</taxon>
        <taxon>Rhodobacterales</taxon>
        <taxon>Paracoccaceae</taxon>
        <taxon>Paralimibaculum</taxon>
    </lineage>
</organism>
<keyword evidence="3" id="KW-1185">Reference proteome</keyword>
<evidence type="ECO:0000313" key="2">
    <source>
        <dbReference type="EMBL" id="GMG81299.1"/>
    </source>
</evidence>
<evidence type="ECO:0008006" key="4">
    <source>
        <dbReference type="Google" id="ProtNLM"/>
    </source>
</evidence>
<feature type="signal peptide" evidence="1">
    <location>
        <begin position="1"/>
        <end position="25"/>
    </location>
</feature>
<dbReference type="RefSeq" id="WP_285669964.1">
    <property type="nucleotide sequence ID" value="NZ_BSYI01000003.1"/>
</dbReference>
<sequence length="200" mass="21195">MTRLARLVLVLGLAAGALLPAAAGAAETEPAAARATAEALVEGAHGALADPGLDEAARNDRLRAAVSEAFAFDIWERFLLGERGDGFSDAQRTAFRAALPGFLAHLYKSQFGKGLEAKPEIRDTRAVRSDVIVSAGIPRANGKTLPVDWRIREFAARGALVIDVMVGGVSFLVLKREEFGAILDERGPEGLLAFMAENSI</sequence>
<dbReference type="Proteomes" id="UP001239909">
    <property type="component" value="Unassembled WGS sequence"/>
</dbReference>